<dbReference type="PROSITE" id="PS50848">
    <property type="entry name" value="START"/>
    <property type="match status" value="1"/>
</dbReference>
<dbReference type="InterPro" id="IPR051213">
    <property type="entry name" value="START_lipid_transfer"/>
</dbReference>
<evidence type="ECO:0000259" key="3">
    <source>
        <dbReference type="PROSITE" id="PS50848"/>
    </source>
</evidence>
<keyword evidence="2" id="KW-1133">Transmembrane helix</keyword>
<accession>A0A0K9PXK0</accession>
<comment type="caution">
    <text evidence="4">The sequence shown here is derived from an EMBL/GenBank/DDBJ whole genome shotgun (WGS) entry which is preliminary data.</text>
</comment>
<proteinExistence type="predicted"/>
<dbReference type="GO" id="GO:0005737">
    <property type="term" value="C:cytoplasm"/>
    <property type="evidence" value="ECO:0007669"/>
    <property type="project" value="UniProtKB-ARBA"/>
</dbReference>
<dbReference type="AlphaFoldDB" id="A0A0K9PXK0"/>
<dbReference type="Proteomes" id="UP000036987">
    <property type="component" value="Unassembled WGS sequence"/>
</dbReference>
<feature type="transmembrane region" description="Helical" evidence="2">
    <location>
        <begin position="42"/>
        <end position="63"/>
    </location>
</feature>
<dbReference type="PANTHER" id="PTHR19308">
    <property type="entry name" value="PHOSPHATIDYLCHOLINE TRANSFER PROTEIN"/>
    <property type="match status" value="1"/>
</dbReference>
<dbReference type="Gene3D" id="3.30.530.20">
    <property type="match status" value="1"/>
</dbReference>
<keyword evidence="2" id="KW-0472">Membrane</keyword>
<feature type="domain" description="START" evidence="3">
    <location>
        <begin position="123"/>
        <end position="312"/>
    </location>
</feature>
<reference evidence="5" key="1">
    <citation type="journal article" date="2016" name="Nature">
        <title>The genome of the seagrass Zostera marina reveals angiosperm adaptation to the sea.</title>
        <authorList>
            <person name="Olsen J.L."/>
            <person name="Rouze P."/>
            <person name="Verhelst B."/>
            <person name="Lin Y.-C."/>
            <person name="Bayer T."/>
            <person name="Collen J."/>
            <person name="Dattolo E."/>
            <person name="De Paoli E."/>
            <person name="Dittami S."/>
            <person name="Maumus F."/>
            <person name="Michel G."/>
            <person name="Kersting A."/>
            <person name="Lauritano C."/>
            <person name="Lohaus R."/>
            <person name="Toepel M."/>
            <person name="Tonon T."/>
            <person name="Vanneste K."/>
            <person name="Amirebrahimi M."/>
            <person name="Brakel J."/>
            <person name="Bostroem C."/>
            <person name="Chovatia M."/>
            <person name="Grimwood J."/>
            <person name="Jenkins J.W."/>
            <person name="Jueterbock A."/>
            <person name="Mraz A."/>
            <person name="Stam W.T."/>
            <person name="Tice H."/>
            <person name="Bornberg-Bauer E."/>
            <person name="Green P.J."/>
            <person name="Pearson G.A."/>
            <person name="Procaccini G."/>
            <person name="Duarte C.M."/>
            <person name="Schmutz J."/>
            <person name="Reusch T.B.H."/>
            <person name="Van de Peer Y."/>
        </authorList>
    </citation>
    <scope>NUCLEOTIDE SEQUENCE [LARGE SCALE GENOMIC DNA]</scope>
    <source>
        <strain evidence="5">cv. Finnish</strain>
    </source>
</reference>
<dbReference type="GO" id="GO:0008289">
    <property type="term" value="F:lipid binding"/>
    <property type="evidence" value="ECO:0007669"/>
    <property type="project" value="InterPro"/>
</dbReference>
<evidence type="ECO:0000313" key="4">
    <source>
        <dbReference type="EMBL" id="KMZ72972.1"/>
    </source>
</evidence>
<feature type="region of interest" description="Disordered" evidence="1">
    <location>
        <begin position="409"/>
        <end position="434"/>
    </location>
</feature>
<dbReference type="PANTHER" id="PTHR19308:SF13">
    <property type="entry name" value="OS02G0468400 PROTEIN"/>
    <property type="match status" value="1"/>
</dbReference>
<protein>
    <submittedName>
        <fullName evidence="4">StAR-related lipid transfer protein</fullName>
    </submittedName>
</protein>
<dbReference type="InterPro" id="IPR002913">
    <property type="entry name" value="START_lipid-bd_dom"/>
</dbReference>
<dbReference type="EMBL" id="LFYR01000611">
    <property type="protein sequence ID" value="KMZ72972.1"/>
    <property type="molecule type" value="Genomic_DNA"/>
</dbReference>
<organism evidence="4 5">
    <name type="scientific">Zostera marina</name>
    <name type="common">Eelgrass</name>
    <dbReference type="NCBI Taxonomy" id="29655"/>
    <lineage>
        <taxon>Eukaryota</taxon>
        <taxon>Viridiplantae</taxon>
        <taxon>Streptophyta</taxon>
        <taxon>Embryophyta</taxon>
        <taxon>Tracheophyta</taxon>
        <taxon>Spermatophyta</taxon>
        <taxon>Magnoliopsida</taxon>
        <taxon>Liliopsida</taxon>
        <taxon>Zosteraceae</taxon>
        <taxon>Zostera</taxon>
    </lineage>
</organism>
<dbReference type="OrthoDB" id="5403181at2759"/>
<feature type="compositionally biased region" description="Polar residues" evidence="1">
    <location>
        <begin position="421"/>
        <end position="434"/>
    </location>
</feature>
<sequence length="434" mass="49195">MTIEETHGRDRDGGSELFRSVGSSTDEMLWSTVNDGIFGNGKGFSCCWTTVLVLFFIGFFHLLRSRFRIRSTLSIFRVKAPSPKISPISSSSIASTSNGGRMISDDDLKDLIIDLHPQSSSNKEQVWNELVTKQNNSVFYNAKCCKLENGSIKYLSTTKFLNCSTSLLKDFYMDNEYRVKWDTTVIDHQQLEINSKDMIEFGRTVKKFPFLSPREYVLAWRIWEGKNCDFYCLIKNCEHPQAPQRKGYVRVGFFRSGWKIKKVPDQGGEACEITLVHQEDAGLNPDMAKVAFTRGIWSYICKMDNAFRGYSSWVVSHPKPAISLNCIQFPVGLEVNMAAEPPPQNEQSVVHHGRSRLRSSWRENSRMKLLGKGVLLVGGVVCLSRGHSSLAAQLAIACFLKKIARQGQHPEEERSNDENLEQSNQFQLTNMTQS</sequence>
<dbReference type="OMA" id="CKMNSAL"/>
<dbReference type="Pfam" id="PF01852">
    <property type="entry name" value="START"/>
    <property type="match status" value="1"/>
</dbReference>
<keyword evidence="2" id="KW-0812">Transmembrane</keyword>
<evidence type="ECO:0000256" key="2">
    <source>
        <dbReference type="SAM" id="Phobius"/>
    </source>
</evidence>
<evidence type="ECO:0000313" key="5">
    <source>
        <dbReference type="Proteomes" id="UP000036987"/>
    </source>
</evidence>
<dbReference type="STRING" id="29655.A0A0K9PXK0"/>
<evidence type="ECO:0000256" key="1">
    <source>
        <dbReference type="SAM" id="MobiDB-lite"/>
    </source>
</evidence>
<name>A0A0K9PXK0_ZOSMR</name>
<keyword evidence="5" id="KW-1185">Reference proteome</keyword>
<dbReference type="InterPro" id="IPR023393">
    <property type="entry name" value="START-like_dom_sf"/>
</dbReference>
<gene>
    <name evidence="4" type="ORF">ZOSMA_156G00200</name>
</gene>
<dbReference type="SUPFAM" id="SSF55961">
    <property type="entry name" value="Bet v1-like"/>
    <property type="match status" value="1"/>
</dbReference>